<evidence type="ECO:0000256" key="1">
    <source>
        <dbReference type="ARBA" id="ARBA00004141"/>
    </source>
</evidence>
<dbReference type="GO" id="GO:0055085">
    <property type="term" value="P:transmembrane transport"/>
    <property type="evidence" value="ECO:0007669"/>
    <property type="project" value="InterPro"/>
</dbReference>
<dbReference type="InterPro" id="IPR040254">
    <property type="entry name" value="Ecm3-like"/>
</dbReference>
<gene>
    <name evidence="7" type="ORF">BABINDRAFT_38371</name>
</gene>
<dbReference type="GeneID" id="30149725"/>
<dbReference type="AlphaFoldDB" id="A0A1E3QMK6"/>
<evidence type="ECO:0000256" key="3">
    <source>
        <dbReference type="ARBA" id="ARBA00022989"/>
    </source>
</evidence>
<feature type="transmembrane region" description="Helical" evidence="6">
    <location>
        <begin position="143"/>
        <end position="162"/>
    </location>
</feature>
<name>A0A1E3QMK6_9ASCO</name>
<dbReference type="RefSeq" id="XP_018984274.1">
    <property type="nucleotide sequence ID" value="XM_019131872.1"/>
</dbReference>
<dbReference type="EMBL" id="KV454433">
    <property type="protein sequence ID" value="ODQ78946.1"/>
    <property type="molecule type" value="Genomic_DNA"/>
</dbReference>
<feature type="transmembrane region" description="Helical" evidence="6">
    <location>
        <begin position="104"/>
        <end position="123"/>
    </location>
</feature>
<evidence type="ECO:0000256" key="6">
    <source>
        <dbReference type="SAM" id="Phobius"/>
    </source>
</evidence>
<feature type="transmembrane region" description="Helical" evidence="6">
    <location>
        <begin position="391"/>
        <end position="412"/>
    </location>
</feature>
<organism evidence="7 8">
    <name type="scientific">Babjeviella inositovora NRRL Y-12698</name>
    <dbReference type="NCBI Taxonomy" id="984486"/>
    <lineage>
        <taxon>Eukaryota</taxon>
        <taxon>Fungi</taxon>
        <taxon>Dikarya</taxon>
        <taxon>Ascomycota</taxon>
        <taxon>Saccharomycotina</taxon>
        <taxon>Pichiomycetes</taxon>
        <taxon>Serinales incertae sedis</taxon>
        <taxon>Babjeviella</taxon>
    </lineage>
</organism>
<dbReference type="Pfam" id="PF03547">
    <property type="entry name" value="Mem_trans"/>
    <property type="match status" value="1"/>
</dbReference>
<reference evidence="8" key="1">
    <citation type="submission" date="2016-05" db="EMBL/GenBank/DDBJ databases">
        <title>Comparative genomics of biotechnologically important yeasts.</title>
        <authorList>
            <consortium name="DOE Joint Genome Institute"/>
            <person name="Riley R."/>
            <person name="Haridas S."/>
            <person name="Wolfe K.H."/>
            <person name="Lopes M.R."/>
            <person name="Hittinger C.T."/>
            <person name="Goker M."/>
            <person name="Salamov A."/>
            <person name="Wisecaver J."/>
            <person name="Long T.M."/>
            <person name="Aerts A.L."/>
            <person name="Barry K."/>
            <person name="Choi C."/>
            <person name="Clum A."/>
            <person name="Coughlan A.Y."/>
            <person name="Deshpande S."/>
            <person name="Douglass A.P."/>
            <person name="Hanson S.J."/>
            <person name="Klenk H.-P."/>
            <person name="Labutti K."/>
            <person name="Lapidus A."/>
            <person name="Lindquist E."/>
            <person name="Lipzen A."/>
            <person name="Meier-Kolthoff J.P."/>
            <person name="Ohm R.A."/>
            <person name="Otillar R.P."/>
            <person name="Pangilinan J."/>
            <person name="Peng Y."/>
            <person name="Rokas A."/>
            <person name="Rosa C.A."/>
            <person name="Scheuner C."/>
            <person name="Sibirny A.A."/>
            <person name="Slot J.C."/>
            <person name="Stielow J.B."/>
            <person name="Sun H."/>
            <person name="Kurtzman C.P."/>
            <person name="Blackwell M."/>
            <person name="Grigoriev I.V."/>
            <person name="Jeffries T.W."/>
        </authorList>
    </citation>
    <scope>NUCLEOTIDE SEQUENCE [LARGE SCALE GENOMIC DNA]</scope>
    <source>
        <strain evidence="8">NRRL Y-12698</strain>
    </source>
</reference>
<feature type="transmembrane region" description="Helical" evidence="6">
    <location>
        <begin position="71"/>
        <end position="92"/>
    </location>
</feature>
<feature type="transmembrane region" description="Helical" evidence="6">
    <location>
        <begin position="424"/>
        <end position="450"/>
    </location>
</feature>
<dbReference type="InterPro" id="IPR004776">
    <property type="entry name" value="Mem_transp_PIN-like"/>
</dbReference>
<evidence type="ECO:0000313" key="7">
    <source>
        <dbReference type="EMBL" id="ODQ78946.1"/>
    </source>
</evidence>
<keyword evidence="8" id="KW-1185">Reference proteome</keyword>
<evidence type="ECO:0000256" key="4">
    <source>
        <dbReference type="ARBA" id="ARBA00023136"/>
    </source>
</evidence>
<accession>A0A1E3QMK6</accession>
<keyword evidence="3 6" id="KW-1133">Transmembrane helix</keyword>
<dbReference type="OrthoDB" id="435607at2759"/>
<evidence type="ECO:0000313" key="8">
    <source>
        <dbReference type="Proteomes" id="UP000094336"/>
    </source>
</evidence>
<comment type="subcellular location">
    <subcellularLocation>
        <location evidence="1">Membrane</location>
        <topology evidence="1">Multi-pass membrane protein</topology>
    </subcellularLocation>
</comment>
<evidence type="ECO:0008006" key="9">
    <source>
        <dbReference type="Google" id="ProtNLM"/>
    </source>
</evidence>
<protein>
    <recommendedName>
        <fullName evidence="9">Auxin efflux carrier</fullName>
    </recommendedName>
</protein>
<evidence type="ECO:0000256" key="2">
    <source>
        <dbReference type="ARBA" id="ARBA00022692"/>
    </source>
</evidence>
<dbReference type="GO" id="GO:0016020">
    <property type="term" value="C:membrane"/>
    <property type="evidence" value="ECO:0007669"/>
    <property type="project" value="UniProtKB-SubCell"/>
</dbReference>
<feature type="region of interest" description="Disordered" evidence="5">
    <location>
        <begin position="196"/>
        <end position="216"/>
    </location>
</feature>
<dbReference type="STRING" id="984486.A0A1E3QMK6"/>
<dbReference type="Proteomes" id="UP000094336">
    <property type="component" value="Unassembled WGS sequence"/>
</dbReference>
<feature type="transmembrane region" description="Helical" evidence="6">
    <location>
        <begin position="12"/>
        <end position="30"/>
    </location>
</feature>
<dbReference type="PANTHER" id="PTHR31274">
    <property type="entry name" value="PROTEIN ECM3"/>
    <property type="match status" value="1"/>
</dbReference>
<proteinExistence type="predicted"/>
<evidence type="ECO:0000256" key="5">
    <source>
        <dbReference type="SAM" id="MobiDB-lite"/>
    </source>
</evidence>
<keyword evidence="2 6" id="KW-0812">Transmembrane</keyword>
<sequence>MTLSLGTVIYTAVKPIVKIYFIIAIGYWLAKRNVLSVLTSRDLSDMILSVTTPCLIFNKIVGNIQNSDIKIIGILVLTSVMIYFLGAGCAYLTRWLTPVPLRWAHGIVFAGVLPNISDLPIAYMQSMGTGSVFTEAEANRGVSFVIIFLATYIFLMFNLGLYKLVQMDFREPSQDAESARCASPLPPVDAVSLTSLSSEEDKTYHPQSFSEAPQTAYRRASISQSRRVSASRARRPSMVSIDSQHSNLRRMPSETIHDVIREYSRMDSQEELSVFMDIPAKALRQRLSEQPWVRKYHLGFLVAFVQNFFLPSSLALVVSITIAMIPWAKALFVTTNISLPNAPDAMPALSFFMDFTSYVGAAAVPLGLIMLGGTIARLSLDKKPPGFWKSALLLTILKLAVMPIFGVLWANRLQKLGWLEGEKVALFIIVINWALPSATGQVYLTATYTLPDSPDHVQMDCLAIYLLMQYPILTVSLPLVVTYGIKNVLHY</sequence>
<feature type="transmembrane region" description="Helical" evidence="6">
    <location>
        <begin position="348"/>
        <end position="371"/>
    </location>
</feature>
<keyword evidence="4 6" id="KW-0472">Membrane</keyword>
<feature type="transmembrane region" description="Helical" evidence="6">
    <location>
        <begin position="298"/>
        <end position="328"/>
    </location>
</feature>
<dbReference type="PANTHER" id="PTHR31274:SF1">
    <property type="entry name" value="AGL149CP"/>
    <property type="match status" value="1"/>
</dbReference>
<feature type="transmembrane region" description="Helical" evidence="6">
    <location>
        <begin position="462"/>
        <end position="485"/>
    </location>
</feature>